<evidence type="ECO:0000313" key="2">
    <source>
        <dbReference type="Proteomes" id="UP000198287"/>
    </source>
</evidence>
<sequence length="235" mass="26944">MTGYMDGQLGGHTLTTVTFRSDILCITVASCYNIIMNLHQRHLLTDHPWVIKKNETCVLTADDKSCRNHTCYTGLLFDLLDKIDAELKNLDDCTLTVVEAVGTYLNTTESEGTWIGGGGLMEIMEKHEADLALALFPHGERFIHTKLPNVDSYTPIGRKEENCYTFRYPKRLNWTFELMQVLPPFLIILLLKLHMEGIIASLRKKWLHDLVSDWQTEKQLTSDDYAERCPCDTSW</sequence>
<accession>A0A226CTB5</accession>
<reference evidence="1 2" key="1">
    <citation type="submission" date="2015-12" db="EMBL/GenBank/DDBJ databases">
        <title>The genome of Folsomia candida.</title>
        <authorList>
            <person name="Faddeeva A."/>
            <person name="Derks M.F."/>
            <person name="Anvar Y."/>
            <person name="Smit S."/>
            <person name="Van Straalen N."/>
            <person name="Roelofs D."/>
        </authorList>
    </citation>
    <scope>NUCLEOTIDE SEQUENCE [LARGE SCALE GENOMIC DNA]</scope>
    <source>
        <strain evidence="1 2">VU population</strain>
        <tissue evidence="1">Whole body</tissue>
    </source>
</reference>
<protein>
    <submittedName>
        <fullName evidence="1">Uncharacterized protein</fullName>
    </submittedName>
</protein>
<dbReference type="EMBL" id="LNIX01000078">
    <property type="protein sequence ID" value="OXA36702.1"/>
    <property type="molecule type" value="Genomic_DNA"/>
</dbReference>
<dbReference type="OrthoDB" id="5984008at2759"/>
<gene>
    <name evidence="1" type="ORF">Fcan01_28535</name>
</gene>
<evidence type="ECO:0000313" key="1">
    <source>
        <dbReference type="EMBL" id="OXA36702.1"/>
    </source>
</evidence>
<keyword evidence="2" id="KW-1185">Reference proteome</keyword>
<name>A0A226CTB5_FOLCA</name>
<dbReference type="Proteomes" id="UP000198287">
    <property type="component" value="Unassembled WGS sequence"/>
</dbReference>
<dbReference type="Gene3D" id="3.40.190.10">
    <property type="entry name" value="Periplasmic binding protein-like II"/>
    <property type="match status" value="1"/>
</dbReference>
<proteinExistence type="predicted"/>
<organism evidence="1 2">
    <name type="scientific">Folsomia candida</name>
    <name type="common">Springtail</name>
    <dbReference type="NCBI Taxonomy" id="158441"/>
    <lineage>
        <taxon>Eukaryota</taxon>
        <taxon>Metazoa</taxon>
        <taxon>Ecdysozoa</taxon>
        <taxon>Arthropoda</taxon>
        <taxon>Hexapoda</taxon>
        <taxon>Collembola</taxon>
        <taxon>Entomobryomorpha</taxon>
        <taxon>Isotomoidea</taxon>
        <taxon>Isotomidae</taxon>
        <taxon>Proisotominae</taxon>
        <taxon>Folsomia</taxon>
    </lineage>
</organism>
<comment type="caution">
    <text evidence="1">The sequence shown here is derived from an EMBL/GenBank/DDBJ whole genome shotgun (WGS) entry which is preliminary data.</text>
</comment>
<dbReference type="AlphaFoldDB" id="A0A226CTB5"/>